<dbReference type="Pfam" id="PF00160">
    <property type="entry name" value="Pro_isomerase"/>
    <property type="match status" value="1"/>
</dbReference>
<name>A0A1G6H639_9BACI</name>
<comment type="function">
    <text evidence="2 5">PPIases accelerate the folding of proteins. It catalyzes the cis-trans isomerization of proline imidic peptide bonds in oligopeptides.</text>
</comment>
<evidence type="ECO:0000313" key="8">
    <source>
        <dbReference type="Proteomes" id="UP000242949"/>
    </source>
</evidence>
<dbReference type="RefSeq" id="WP_090793257.1">
    <property type="nucleotide sequence ID" value="NZ_FMYI01000002.1"/>
</dbReference>
<dbReference type="InterPro" id="IPR044666">
    <property type="entry name" value="Cyclophilin_A-like"/>
</dbReference>
<keyword evidence="8" id="KW-1185">Reference proteome</keyword>
<dbReference type="Gene3D" id="2.40.100.10">
    <property type="entry name" value="Cyclophilin-like"/>
    <property type="match status" value="1"/>
</dbReference>
<dbReference type="EC" id="5.2.1.8" evidence="5"/>
<dbReference type="GO" id="GO:0003755">
    <property type="term" value="F:peptidyl-prolyl cis-trans isomerase activity"/>
    <property type="evidence" value="ECO:0007669"/>
    <property type="project" value="UniProtKB-UniRule"/>
</dbReference>
<dbReference type="EMBL" id="FMYI01000002">
    <property type="protein sequence ID" value="SDB89681.1"/>
    <property type="molecule type" value="Genomic_DNA"/>
</dbReference>
<evidence type="ECO:0000259" key="6">
    <source>
        <dbReference type="PROSITE" id="PS50072"/>
    </source>
</evidence>
<dbReference type="CDD" id="cd00317">
    <property type="entry name" value="cyclophilin"/>
    <property type="match status" value="1"/>
</dbReference>
<sequence>MNEKIKNILYVLILLLAISYMSGCEQSDTYQDVYSDESEESRESHDFSDVTENPIATIELANEKTVDIELYPEKAPNTVANFISLIESEFYDGLNFHRTIPGLLIQGGDPYGNGLGGPDYSIEGEFDHNGFDNPITHERGVISMARSQSFNSAGSQFFITLSHEPDFDGQYAGFGQVIDGIEHVDTIANSKTDNSDNPINEVIIERMTIDTKGYVYPEPIHY</sequence>
<evidence type="ECO:0000256" key="5">
    <source>
        <dbReference type="RuleBase" id="RU363019"/>
    </source>
</evidence>
<reference evidence="8" key="1">
    <citation type="submission" date="2016-09" db="EMBL/GenBank/DDBJ databases">
        <authorList>
            <person name="Varghese N."/>
            <person name="Submissions S."/>
        </authorList>
    </citation>
    <scope>NUCLEOTIDE SEQUENCE [LARGE SCALE GENOMIC DNA]</scope>
    <source>
        <strain evidence="8">S5</strain>
    </source>
</reference>
<organism evidence="7 8">
    <name type="scientific">Pelagirhabdus alkalitolerans</name>
    <dbReference type="NCBI Taxonomy" id="1612202"/>
    <lineage>
        <taxon>Bacteria</taxon>
        <taxon>Bacillati</taxon>
        <taxon>Bacillota</taxon>
        <taxon>Bacilli</taxon>
        <taxon>Bacillales</taxon>
        <taxon>Bacillaceae</taxon>
        <taxon>Pelagirhabdus</taxon>
    </lineage>
</organism>
<evidence type="ECO:0000256" key="3">
    <source>
        <dbReference type="ARBA" id="ARBA00023110"/>
    </source>
</evidence>
<dbReference type="AlphaFoldDB" id="A0A1G6H639"/>
<dbReference type="InterPro" id="IPR029000">
    <property type="entry name" value="Cyclophilin-like_dom_sf"/>
</dbReference>
<keyword evidence="4 5" id="KW-0413">Isomerase</keyword>
<keyword evidence="3 5" id="KW-0697">Rotamase</keyword>
<comment type="catalytic activity">
    <reaction evidence="1 5">
        <text>[protein]-peptidylproline (omega=180) = [protein]-peptidylproline (omega=0)</text>
        <dbReference type="Rhea" id="RHEA:16237"/>
        <dbReference type="Rhea" id="RHEA-COMP:10747"/>
        <dbReference type="Rhea" id="RHEA-COMP:10748"/>
        <dbReference type="ChEBI" id="CHEBI:83833"/>
        <dbReference type="ChEBI" id="CHEBI:83834"/>
        <dbReference type="EC" id="5.2.1.8"/>
    </reaction>
</comment>
<dbReference type="PROSITE" id="PS50072">
    <property type="entry name" value="CSA_PPIASE_2"/>
    <property type="match status" value="1"/>
</dbReference>
<dbReference type="PANTHER" id="PTHR45625">
    <property type="entry name" value="PEPTIDYL-PROLYL CIS-TRANS ISOMERASE-RELATED"/>
    <property type="match status" value="1"/>
</dbReference>
<comment type="similarity">
    <text evidence="5">Belongs to the cyclophilin-type PPIase family.</text>
</comment>
<evidence type="ECO:0000256" key="2">
    <source>
        <dbReference type="ARBA" id="ARBA00002388"/>
    </source>
</evidence>
<dbReference type="Proteomes" id="UP000242949">
    <property type="component" value="Unassembled WGS sequence"/>
</dbReference>
<dbReference type="SUPFAM" id="SSF50891">
    <property type="entry name" value="Cyclophilin-like"/>
    <property type="match status" value="1"/>
</dbReference>
<dbReference type="OrthoDB" id="9807797at2"/>
<accession>A0A1G6H639</accession>
<gene>
    <name evidence="7" type="ORF">SAMN05421734_102280</name>
</gene>
<dbReference type="PANTHER" id="PTHR45625:SF4">
    <property type="entry name" value="PEPTIDYLPROLYL ISOMERASE DOMAIN AND WD REPEAT-CONTAINING PROTEIN 1"/>
    <property type="match status" value="1"/>
</dbReference>
<dbReference type="PRINTS" id="PR00153">
    <property type="entry name" value="CSAPPISMRASE"/>
</dbReference>
<dbReference type="STRING" id="1612202.SAMN05421734_102280"/>
<protein>
    <recommendedName>
        <fullName evidence="5">Peptidyl-prolyl cis-trans isomerase</fullName>
        <shortName evidence="5">PPIase</shortName>
        <ecNumber evidence="5">5.2.1.8</ecNumber>
    </recommendedName>
</protein>
<dbReference type="InterPro" id="IPR002130">
    <property type="entry name" value="Cyclophilin-type_PPIase_dom"/>
</dbReference>
<evidence type="ECO:0000256" key="1">
    <source>
        <dbReference type="ARBA" id="ARBA00000971"/>
    </source>
</evidence>
<proteinExistence type="inferred from homology"/>
<feature type="domain" description="PPIase cyclophilin-type" evidence="6">
    <location>
        <begin position="66"/>
        <end position="209"/>
    </location>
</feature>
<evidence type="ECO:0000313" key="7">
    <source>
        <dbReference type="EMBL" id="SDB89681.1"/>
    </source>
</evidence>
<evidence type="ECO:0000256" key="4">
    <source>
        <dbReference type="ARBA" id="ARBA00023235"/>
    </source>
</evidence>